<dbReference type="RefSeq" id="WP_099071036.1">
    <property type="nucleotide sequence ID" value="NZ_LAHD01000078.1"/>
</dbReference>
<dbReference type="Pfam" id="PF10618">
    <property type="entry name" value="Tail_tube"/>
    <property type="match status" value="1"/>
</dbReference>
<dbReference type="EMBL" id="LAHD01000078">
    <property type="protein sequence ID" value="PHK00816.1"/>
    <property type="molecule type" value="Genomic_DNA"/>
</dbReference>
<reference evidence="1 2" key="1">
    <citation type="submission" date="2015-02" db="EMBL/GenBank/DDBJ databases">
        <title>Nostoc linckia genome annotation.</title>
        <authorList>
            <person name="Zhou Z."/>
        </authorList>
    </citation>
    <scope>NUCLEOTIDE SEQUENCE [LARGE SCALE GENOMIC DNA]</scope>
    <source>
        <strain evidence="2">z8</strain>
    </source>
</reference>
<proteinExistence type="predicted"/>
<dbReference type="GeneID" id="57097311"/>
<gene>
    <name evidence="1" type="ORF">VF08_23405</name>
</gene>
<sequence>MAQNRVAGLIFIKVNGQQYDAVGNFEYNLGIPMREAMVGASGTDGFKETPQTAFIEGEIRDRRTLDVAALCRMDYATVTIELANEKVIVLNEAWFAGDGNISTEEAIIKVRFESRFQAQEIR</sequence>
<evidence type="ECO:0000313" key="2">
    <source>
        <dbReference type="Proteomes" id="UP000222310"/>
    </source>
</evidence>
<dbReference type="AlphaFoldDB" id="A0A9Q6EJP8"/>
<dbReference type="InterPro" id="IPR019596">
    <property type="entry name" value="Phage_Mu_GpM_tail_tub"/>
</dbReference>
<organism evidence="1 2">
    <name type="scientific">Nostoc linckia z8</name>
    <dbReference type="NCBI Taxonomy" id="1628746"/>
    <lineage>
        <taxon>Bacteria</taxon>
        <taxon>Bacillati</taxon>
        <taxon>Cyanobacteriota</taxon>
        <taxon>Cyanophyceae</taxon>
        <taxon>Nostocales</taxon>
        <taxon>Nostocaceae</taxon>
        <taxon>Nostoc</taxon>
    </lineage>
</organism>
<name>A0A9Q6EJP8_NOSLI</name>
<accession>A0A9Q6EJP8</accession>
<dbReference type="Proteomes" id="UP000222310">
    <property type="component" value="Unassembled WGS sequence"/>
</dbReference>
<protein>
    <submittedName>
        <fullName evidence="1">Tail protein</fullName>
    </submittedName>
</protein>
<evidence type="ECO:0000313" key="1">
    <source>
        <dbReference type="EMBL" id="PHK00816.1"/>
    </source>
</evidence>
<comment type="caution">
    <text evidence="1">The sequence shown here is derived from an EMBL/GenBank/DDBJ whole genome shotgun (WGS) entry which is preliminary data.</text>
</comment>